<protein>
    <submittedName>
        <fullName evidence="2">Uncharacterized protein</fullName>
    </submittedName>
</protein>
<reference evidence="2" key="1">
    <citation type="submission" date="2022-11" db="UniProtKB">
        <authorList>
            <consortium name="WormBaseParasite"/>
        </authorList>
    </citation>
    <scope>IDENTIFICATION</scope>
</reference>
<evidence type="ECO:0000313" key="2">
    <source>
        <dbReference type="WBParaSite" id="nRc.2.0.1.t05101-RA"/>
    </source>
</evidence>
<organism evidence="1 2">
    <name type="scientific">Romanomermis culicivorax</name>
    <name type="common">Nematode worm</name>
    <dbReference type="NCBI Taxonomy" id="13658"/>
    <lineage>
        <taxon>Eukaryota</taxon>
        <taxon>Metazoa</taxon>
        <taxon>Ecdysozoa</taxon>
        <taxon>Nematoda</taxon>
        <taxon>Enoplea</taxon>
        <taxon>Dorylaimia</taxon>
        <taxon>Mermithida</taxon>
        <taxon>Mermithoidea</taxon>
        <taxon>Mermithidae</taxon>
        <taxon>Romanomermis</taxon>
    </lineage>
</organism>
<dbReference type="WBParaSite" id="nRc.2.0.1.t05101-RA">
    <property type="protein sequence ID" value="nRc.2.0.1.t05101-RA"/>
    <property type="gene ID" value="nRc.2.0.1.g05101"/>
</dbReference>
<sequence length="106" mass="12360">MPQNGQSTDIKQRGQKRGMTRYRYKPITAAHECYQVHYHYRDKCIFLIIGQEQYLAIITPEKTFHNRKYCTMKATLVVSSHACVLTRSILTERIDTLKNVRAQALA</sequence>
<dbReference type="Proteomes" id="UP000887565">
    <property type="component" value="Unplaced"/>
</dbReference>
<accession>A0A915HU80</accession>
<dbReference type="AlphaFoldDB" id="A0A915HU80"/>
<evidence type="ECO:0000313" key="1">
    <source>
        <dbReference type="Proteomes" id="UP000887565"/>
    </source>
</evidence>
<proteinExistence type="predicted"/>
<name>A0A915HU80_ROMCU</name>
<keyword evidence="1" id="KW-1185">Reference proteome</keyword>